<sequence>MAYDLEEQEQLDTLKAWWKQYGNLVTWLLVIALSGYAAWTGWNTYQRNQSTQASQLYDELQKSIIAKDSVKVQRATTDLIEKFPRTSYAPMAALSAAKIAFDANDLKTAKGHLHWTLDHSNVEEYKSLAKIRLAGIALDEKAYDEGLTFLAGDFPADFAGVAIDVKGDIYFAQNKIEDARNAYQAALDKLGAKNPGRQLIQIKLDALGGAVSVSNASHAAAK</sequence>
<proteinExistence type="predicted"/>
<feature type="domain" description="Ancillary SecYEG translocon subunit/Cell division coordinator CpoB TPR" evidence="9">
    <location>
        <begin position="15"/>
        <end position="208"/>
    </location>
</feature>
<evidence type="ECO:0000313" key="10">
    <source>
        <dbReference type="EMBL" id="QJQ05276.1"/>
    </source>
</evidence>
<feature type="transmembrane region" description="Helical" evidence="8">
    <location>
        <begin position="21"/>
        <end position="42"/>
    </location>
</feature>
<keyword evidence="5 8" id="KW-1133">Transmembrane helix</keyword>
<dbReference type="GO" id="GO:0005886">
    <property type="term" value="C:plasma membrane"/>
    <property type="evidence" value="ECO:0007669"/>
    <property type="project" value="UniProtKB-SubCell"/>
</dbReference>
<dbReference type="OrthoDB" id="8521102at2"/>
<dbReference type="Pfam" id="PF09976">
    <property type="entry name" value="TPR_21"/>
    <property type="match status" value="1"/>
</dbReference>
<gene>
    <name evidence="10" type="ORF">EJG51_004805</name>
</gene>
<dbReference type="AlphaFoldDB" id="A0A6M4A1N4"/>
<dbReference type="EMBL" id="CP051152">
    <property type="protein sequence ID" value="QJQ05276.1"/>
    <property type="molecule type" value="Genomic_DNA"/>
</dbReference>
<dbReference type="PANTHER" id="PTHR38035">
    <property type="entry name" value="UPF0070 PROTEIN YFGM"/>
    <property type="match status" value="1"/>
</dbReference>
<keyword evidence="3" id="KW-1003">Cell membrane</keyword>
<keyword evidence="4 8" id="KW-0812">Transmembrane</keyword>
<dbReference type="Proteomes" id="UP000274350">
    <property type="component" value="Chromosome"/>
</dbReference>
<reference evidence="10 11" key="1">
    <citation type="journal article" date="2019" name="Int. J. Syst. Evol. Microbiol.">
        <title>Undibacterium piscinae sp. nov., isolated from Korean shiner intestine.</title>
        <authorList>
            <person name="Lee S.Y."/>
            <person name="Kang W."/>
            <person name="Kim P.S."/>
            <person name="Kim H.S."/>
            <person name="Sung H."/>
            <person name="Shin N.R."/>
            <person name="Whon T.W."/>
            <person name="Yun J.H."/>
            <person name="Lee J.Y."/>
            <person name="Lee J.Y."/>
            <person name="Jung M.J."/>
            <person name="Jeong Y.S."/>
            <person name="Tak E.J."/>
            <person name="Han J.E."/>
            <person name="Hyun D.W."/>
            <person name="Kang M.S."/>
            <person name="Lee K.E."/>
            <person name="Lee B.H."/>
            <person name="Bae J.W."/>
        </authorList>
    </citation>
    <scope>NUCLEOTIDE SEQUENCE [LARGE SCALE GENOMIC DNA]</scope>
    <source>
        <strain evidence="10 11">S11R28</strain>
    </source>
</reference>
<evidence type="ECO:0000256" key="4">
    <source>
        <dbReference type="ARBA" id="ARBA00022692"/>
    </source>
</evidence>
<name>A0A6M4A1N4_9BURK</name>
<dbReference type="InterPro" id="IPR018704">
    <property type="entry name" value="SecYEG/CpoB_TPR"/>
</dbReference>
<organism evidence="10 11">
    <name type="scientific">Undibacterium piscinae</name>
    <dbReference type="NCBI Taxonomy" id="2495591"/>
    <lineage>
        <taxon>Bacteria</taxon>
        <taxon>Pseudomonadati</taxon>
        <taxon>Pseudomonadota</taxon>
        <taxon>Betaproteobacteria</taxon>
        <taxon>Burkholderiales</taxon>
        <taxon>Oxalobacteraceae</taxon>
        <taxon>Undibacterium</taxon>
    </lineage>
</organism>
<dbReference type="PANTHER" id="PTHR38035:SF1">
    <property type="entry name" value="ANCILLARY SECYEG TRANSLOCON SUBUNIT"/>
    <property type="match status" value="1"/>
</dbReference>
<evidence type="ECO:0000259" key="9">
    <source>
        <dbReference type="Pfam" id="PF09976"/>
    </source>
</evidence>
<dbReference type="InterPro" id="IPR026039">
    <property type="entry name" value="YfgM"/>
</dbReference>
<dbReference type="PIRSF" id="PIRSF006170">
    <property type="entry name" value="YfgM"/>
    <property type="match status" value="1"/>
</dbReference>
<evidence type="ECO:0000256" key="6">
    <source>
        <dbReference type="ARBA" id="ARBA00023136"/>
    </source>
</evidence>
<comment type="subcellular location">
    <subcellularLocation>
        <location evidence="2">Cell membrane</location>
    </subcellularLocation>
    <subcellularLocation>
        <location evidence="1">Membrane</location>
        <topology evidence="1">Single-pass membrane protein</topology>
    </subcellularLocation>
</comment>
<evidence type="ECO:0000256" key="7">
    <source>
        <dbReference type="ARBA" id="ARBA00023186"/>
    </source>
</evidence>
<protein>
    <submittedName>
        <fullName evidence="10">Tetratricopeptide repeat protein</fullName>
    </submittedName>
</protein>
<evidence type="ECO:0000256" key="1">
    <source>
        <dbReference type="ARBA" id="ARBA00004167"/>
    </source>
</evidence>
<evidence type="ECO:0000313" key="11">
    <source>
        <dbReference type="Proteomes" id="UP000274350"/>
    </source>
</evidence>
<dbReference type="GO" id="GO:0044877">
    <property type="term" value="F:protein-containing complex binding"/>
    <property type="evidence" value="ECO:0007669"/>
    <property type="project" value="InterPro"/>
</dbReference>
<keyword evidence="11" id="KW-1185">Reference proteome</keyword>
<evidence type="ECO:0000256" key="5">
    <source>
        <dbReference type="ARBA" id="ARBA00022989"/>
    </source>
</evidence>
<keyword evidence="7" id="KW-0143">Chaperone</keyword>
<evidence type="ECO:0000256" key="8">
    <source>
        <dbReference type="SAM" id="Phobius"/>
    </source>
</evidence>
<accession>A0A6M4A1N4</accession>
<keyword evidence="6 8" id="KW-0472">Membrane</keyword>
<evidence type="ECO:0000256" key="3">
    <source>
        <dbReference type="ARBA" id="ARBA00022475"/>
    </source>
</evidence>
<dbReference type="KEGG" id="upi:EJG51_004805"/>
<evidence type="ECO:0000256" key="2">
    <source>
        <dbReference type="ARBA" id="ARBA00004236"/>
    </source>
</evidence>